<dbReference type="Proteomes" id="UP000829685">
    <property type="component" value="Unassembled WGS sequence"/>
</dbReference>
<gene>
    <name evidence="2" type="ORF">JX265_013363</name>
</gene>
<evidence type="ECO:0000313" key="3">
    <source>
        <dbReference type="Proteomes" id="UP000829685"/>
    </source>
</evidence>
<dbReference type="AlphaFoldDB" id="A0A9Q0AHS1"/>
<reference evidence="2" key="1">
    <citation type="submission" date="2021-03" db="EMBL/GenBank/DDBJ databases">
        <title>Revisited historic fungal species revealed as producer of novel bioactive compounds through whole genome sequencing and comparative genomics.</title>
        <authorList>
            <person name="Vignolle G.A."/>
            <person name="Hochenegger N."/>
            <person name="Mach R.L."/>
            <person name="Mach-Aigner A.R."/>
            <person name="Javad Rahimi M."/>
            <person name="Salim K.A."/>
            <person name="Chan C.M."/>
            <person name="Lim L.B.L."/>
            <person name="Cai F."/>
            <person name="Druzhinina I.S."/>
            <person name="U'Ren J.M."/>
            <person name="Derntl C."/>
        </authorList>
    </citation>
    <scope>NUCLEOTIDE SEQUENCE</scope>
    <source>
        <strain evidence="2">TUCIM 5799</strain>
    </source>
</reference>
<proteinExistence type="predicted"/>
<comment type="caution">
    <text evidence="2">The sequence shown here is derived from an EMBL/GenBank/DDBJ whole genome shotgun (WGS) entry which is preliminary data.</text>
</comment>
<organism evidence="2 3">
    <name type="scientific">Neoarthrinium moseri</name>
    <dbReference type="NCBI Taxonomy" id="1658444"/>
    <lineage>
        <taxon>Eukaryota</taxon>
        <taxon>Fungi</taxon>
        <taxon>Dikarya</taxon>
        <taxon>Ascomycota</taxon>
        <taxon>Pezizomycotina</taxon>
        <taxon>Sordariomycetes</taxon>
        <taxon>Xylariomycetidae</taxon>
        <taxon>Amphisphaeriales</taxon>
        <taxon>Apiosporaceae</taxon>
        <taxon>Neoarthrinium</taxon>
    </lineage>
</organism>
<feature type="compositionally biased region" description="Acidic residues" evidence="1">
    <location>
        <begin position="172"/>
        <end position="181"/>
    </location>
</feature>
<protein>
    <submittedName>
        <fullName evidence="2">Uncharacterized protein</fullName>
    </submittedName>
</protein>
<feature type="compositionally biased region" description="Basic and acidic residues" evidence="1">
    <location>
        <begin position="182"/>
        <end position="193"/>
    </location>
</feature>
<dbReference type="EMBL" id="JAFIMR010000068">
    <property type="protein sequence ID" value="KAI1850800.1"/>
    <property type="molecule type" value="Genomic_DNA"/>
</dbReference>
<name>A0A9Q0AHS1_9PEZI</name>
<keyword evidence="3" id="KW-1185">Reference proteome</keyword>
<feature type="compositionally biased region" description="Basic residues" evidence="1">
    <location>
        <begin position="124"/>
        <end position="138"/>
    </location>
</feature>
<feature type="region of interest" description="Disordered" evidence="1">
    <location>
        <begin position="72"/>
        <end position="193"/>
    </location>
</feature>
<sequence length="193" mass="20333">MSSDKKSATPKKAELTEREQQVLAASWQCFKTEPEIDTVKLAALVGYTNPRSCTNAMLAIKKKLAVLAEMNGGDAAGGSVNSTPTKAGTKKTPTSRKRKSPDVETGSGAEQGDADVEASPSVVKKARTPRKPKAKPAKKATSMVDDDIVAATTEAKAEPMEVEDDVVVKDEGDNDGADIEQEGEKEIAADGEI</sequence>
<accession>A0A9Q0AHS1</accession>
<evidence type="ECO:0000256" key="1">
    <source>
        <dbReference type="SAM" id="MobiDB-lite"/>
    </source>
</evidence>
<feature type="compositionally biased region" description="Low complexity" evidence="1">
    <location>
        <begin position="83"/>
        <end position="92"/>
    </location>
</feature>
<evidence type="ECO:0000313" key="2">
    <source>
        <dbReference type="EMBL" id="KAI1850800.1"/>
    </source>
</evidence>